<organism evidence="2 3">
    <name type="scientific">Hondaea fermentalgiana</name>
    <dbReference type="NCBI Taxonomy" id="2315210"/>
    <lineage>
        <taxon>Eukaryota</taxon>
        <taxon>Sar</taxon>
        <taxon>Stramenopiles</taxon>
        <taxon>Bigyra</taxon>
        <taxon>Labyrinthulomycetes</taxon>
        <taxon>Thraustochytrida</taxon>
        <taxon>Thraustochytriidae</taxon>
        <taxon>Hondaea</taxon>
    </lineage>
</organism>
<accession>A0A2R5G810</accession>
<dbReference type="EMBL" id="BEYU01000028">
    <property type="protein sequence ID" value="GBG27177.1"/>
    <property type="molecule type" value="Genomic_DNA"/>
</dbReference>
<evidence type="ECO:0000313" key="3">
    <source>
        <dbReference type="Proteomes" id="UP000241890"/>
    </source>
</evidence>
<evidence type="ECO:0000313" key="2">
    <source>
        <dbReference type="EMBL" id="GBG27177.1"/>
    </source>
</evidence>
<feature type="region of interest" description="Disordered" evidence="1">
    <location>
        <begin position="329"/>
        <end position="378"/>
    </location>
</feature>
<dbReference type="AlphaFoldDB" id="A0A2R5G810"/>
<protein>
    <submittedName>
        <fullName evidence="2">Uncharacterized protein</fullName>
    </submittedName>
</protein>
<feature type="region of interest" description="Disordered" evidence="1">
    <location>
        <begin position="262"/>
        <end position="282"/>
    </location>
</feature>
<feature type="compositionally biased region" description="Basic residues" evidence="1">
    <location>
        <begin position="157"/>
        <end position="175"/>
    </location>
</feature>
<dbReference type="InParanoid" id="A0A2R5G810"/>
<feature type="compositionally biased region" description="Basic and acidic residues" evidence="1">
    <location>
        <begin position="333"/>
        <end position="345"/>
    </location>
</feature>
<proteinExistence type="predicted"/>
<dbReference type="Proteomes" id="UP000241890">
    <property type="component" value="Unassembled WGS sequence"/>
</dbReference>
<comment type="caution">
    <text evidence="2">The sequence shown here is derived from an EMBL/GenBank/DDBJ whole genome shotgun (WGS) entry which is preliminary data.</text>
</comment>
<reference evidence="2 3" key="1">
    <citation type="submission" date="2017-12" db="EMBL/GenBank/DDBJ databases">
        <title>Sequencing, de novo assembly and annotation of complete genome of a new Thraustochytrid species, strain FCC1311.</title>
        <authorList>
            <person name="Sedici K."/>
            <person name="Godart F."/>
            <person name="Aiese Cigliano R."/>
            <person name="Sanseverino W."/>
            <person name="Barakat M."/>
            <person name="Ortet P."/>
            <person name="Marechal E."/>
            <person name="Cagnac O."/>
            <person name="Amato A."/>
        </authorList>
    </citation>
    <scope>NUCLEOTIDE SEQUENCE [LARGE SCALE GENOMIC DNA]</scope>
</reference>
<name>A0A2R5G810_9STRA</name>
<gene>
    <name evidence="2" type="ORF">FCC1311_034002</name>
</gene>
<evidence type="ECO:0000256" key="1">
    <source>
        <dbReference type="SAM" id="MobiDB-lite"/>
    </source>
</evidence>
<feature type="region of interest" description="Disordered" evidence="1">
    <location>
        <begin position="157"/>
        <end position="182"/>
    </location>
</feature>
<sequence length="378" mass="42256">MVEEGGATNPSVLGQRKPRTGLCSEHTGFCIEEDCPKRARTRSGRCLAHDILDRNRHFHEVEELHANAVAEAEAEAAVSGALSSIERMLSIDEDHSATLEDDSNAIILHSHHHENDSAHVHEHGAAIVDTSSHESRYMDAEADADLSEARDYEFHNHHHHHHHQDHHHHLHHHHHESHDHTLQVPEIQEAAAREGSQQNDVRIAEDEDLAEGHAVVLPAQTSNDHHVDQVNETDQDDLDAKEHEAHVKLSFYLTNQVAGPQGSLAETNEADPSASHMHDPLHIHDHDHFDRIQRPSEVQDTNVSCTGADTLHGSFGTHEAPGMPNEEEVLENENQHGEARLHQTSELDSTDDSVFISFDDNESEEVSISARPLKRPRV</sequence>
<keyword evidence="3" id="KW-1185">Reference proteome</keyword>